<feature type="transmembrane region" description="Helical" evidence="7">
    <location>
        <begin position="467"/>
        <end position="489"/>
    </location>
</feature>
<feature type="transmembrane region" description="Helical" evidence="7">
    <location>
        <begin position="670"/>
        <end position="691"/>
    </location>
</feature>
<dbReference type="Pfam" id="PF02687">
    <property type="entry name" value="FtsX"/>
    <property type="match status" value="2"/>
</dbReference>
<protein>
    <submittedName>
        <fullName evidence="9">ABC transporter permease</fullName>
    </submittedName>
</protein>
<dbReference type="GO" id="GO:0005886">
    <property type="term" value="C:plasma membrane"/>
    <property type="evidence" value="ECO:0007669"/>
    <property type="project" value="UniProtKB-SubCell"/>
</dbReference>
<gene>
    <name evidence="9" type="ORF">CFN78_18030</name>
</gene>
<feature type="transmembrane region" description="Helical" evidence="7">
    <location>
        <begin position="727"/>
        <end position="749"/>
    </location>
</feature>
<evidence type="ECO:0000256" key="7">
    <source>
        <dbReference type="SAM" id="Phobius"/>
    </source>
</evidence>
<dbReference type="EMBL" id="NKYE01000011">
    <property type="protein sequence ID" value="OZM71731.1"/>
    <property type="molecule type" value="Genomic_DNA"/>
</dbReference>
<reference evidence="9 10" key="1">
    <citation type="submission" date="2017-07" db="EMBL/GenBank/DDBJ databases">
        <title>Amycolatopsis antarcticus sp. nov., isolated from the surface of an Antarcticus brown macroalga.</title>
        <authorList>
            <person name="Wang J."/>
            <person name="Leiva S."/>
            <person name="Huang J."/>
            <person name="Huang Y."/>
        </authorList>
    </citation>
    <scope>NUCLEOTIDE SEQUENCE [LARGE SCALE GENOMIC DNA]</scope>
    <source>
        <strain evidence="9 10">AU-G6</strain>
    </source>
</reference>
<dbReference type="RefSeq" id="WP_094864014.1">
    <property type="nucleotide sequence ID" value="NZ_NKYE01000011.1"/>
</dbReference>
<name>A0A263D053_9PSEU</name>
<evidence type="ECO:0000256" key="4">
    <source>
        <dbReference type="ARBA" id="ARBA00022989"/>
    </source>
</evidence>
<dbReference type="PANTHER" id="PTHR30572:SF4">
    <property type="entry name" value="ABC TRANSPORTER PERMEASE YTRF"/>
    <property type="match status" value="1"/>
</dbReference>
<comment type="similarity">
    <text evidence="6">Belongs to the ABC-4 integral membrane protein family.</text>
</comment>
<evidence type="ECO:0000313" key="9">
    <source>
        <dbReference type="EMBL" id="OZM71731.1"/>
    </source>
</evidence>
<dbReference type="InterPro" id="IPR050250">
    <property type="entry name" value="Macrolide_Exporter_MacB"/>
</dbReference>
<dbReference type="InParanoid" id="A0A263D053"/>
<feature type="transmembrane region" description="Helical" evidence="7">
    <location>
        <begin position="411"/>
        <end position="433"/>
    </location>
</feature>
<comment type="subcellular location">
    <subcellularLocation>
        <location evidence="1">Cell membrane</location>
        <topology evidence="1">Multi-pass membrane protein</topology>
    </subcellularLocation>
</comment>
<feature type="transmembrane region" description="Helical" evidence="7">
    <location>
        <begin position="388"/>
        <end position="405"/>
    </location>
</feature>
<dbReference type="OrthoDB" id="9780560at2"/>
<organism evidence="9 10">
    <name type="scientific">Amycolatopsis antarctica</name>
    <dbReference type="NCBI Taxonomy" id="1854586"/>
    <lineage>
        <taxon>Bacteria</taxon>
        <taxon>Bacillati</taxon>
        <taxon>Actinomycetota</taxon>
        <taxon>Actinomycetes</taxon>
        <taxon>Pseudonocardiales</taxon>
        <taxon>Pseudonocardiaceae</taxon>
        <taxon>Amycolatopsis</taxon>
    </lineage>
</organism>
<keyword evidence="4 7" id="KW-1133">Transmembrane helix</keyword>
<accession>A0A263D053</accession>
<feature type="transmembrane region" description="Helical" evidence="7">
    <location>
        <begin position="335"/>
        <end position="358"/>
    </location>
</feature>
<feature type="transmembrane region" description="Helical" evidence="7">
    <location>
        <begin position="292"/>
        <end position="315"/>
    </location>
</feature>
<dbReference type="Proteomes" id="UP000242444">
    <property type="component" value="Unassembled WGS sequence"/>
</dbReference>
<feature type="domain" description="ABC3 transporter permease C-terminal" evidence="8">
    <location>
        <begin position="678"/>
        <end position="790"/>
    </location>
</feature>
<evidence type="ECO:0000256" key="5">
    <source>
        <dbReference type="ARBA" id="ARBA00023136"/>
    </source>
</evidence>
<feature type="transmembrane region" description="Helical" evidence="7">
    <location>
        <begin position="761"/>
        <end position="783"/>
    </location>
</feature>
<evidence type="ECO:0000256" key="3">
    <source>
        <dbReference type="ARBA" id="ARBA00022692"/>
    </source>
</evidence>
<keyword evidence="3 7" id="KW-0812">Transmembrane</keyword>
<dbReference type="AlphaFoldDB" id="A0A263D053"/>
<evidence type="ECO:0000256" key="2">
    <source>
        <dbReference type="ARBA" id="ARBA00022475"/>
    </source>
</evidence>
<keyword evidence="10" id="KW-1185">Reference proteome</keyword>
<dbReference type="PANTHER" id="PTHR30572">
    <property type="entry name" value="MEMBRANE COMPONENT OF TRANSPORTER-RELATED"/>
    <property type="match status" value="1"/>
</dbReference>
<comment type="caution">
    <text evidence="9">The sequence shown here is derived from an EMBL/GenBank/DDBJ whole genome shotgun (WGS) entry which is preliminary data.</text>
</comment>
<evidence type="ECO:0000256" key="1">
    <source>
        <dbReference type="ARBA" id="ARBA00004651"/>
    </source>
</evidence>
<dbReference type="InterPro" id="IPR003838">
    <property type="entry name" value="ABC3_permease_C"/>
</dbReference>
<feature type="domain" description="ABC3 transporter permease C-terminal" evidence="8">
    <location>
        <begin position="248"/>
        <end position="367"/>
    </location>
</feature>
<dbReference type="GO" id="GO:0022857">
    <property type="term" value="F:transmembrane transporter activity"/>
    <property type="evidence" value="ECO:0007669"/>
    <property type="project" value="TreeGrafter"/>
</dbReference>
<evidence type="ECO:0000259" key="8">
    <source>
        <dbReference type="Pfam" id="PF02687"/>
    </source>
</evidence>
<keyword evidence="2" id="KW-1003">Cell membrane</keyword>
<feature type="transmembrane region" description="Helical" evidence="7">
    <location>
        <begin position="244"/>
        <end position="271"/>
    </location>
</feature>
<evidence type="ECO:0000313" key="10">
    <source>
        <dbReference type="Proteomes" id="UP000242444"/>
    </source>
</evidence>
<proteinExistence type="inferred from homology"/>
<evidence type="ECO:0000256" key="6">
    <source>
        <dbReference type="ARBA" id="ARBA00038076"/>
    </source>
</evidence>
<keyword evidence="5 7" id="KW-0472">Membrane</keyword>
<sequence length="800" mass="82932">MFRMAIRSILAGKIRFLLPTVAVALGVAFVTGSLLYSSSVRASLEGGTPDFAVQITARSTTDAGVTADVVAKLRAVDGVAEVRPTSEGETFIVDNEGGLVGQPVYAGGVTYDPDYQLTAGRAPAGATEIAIDDWTAKRTGYQVGDQIRFVADGTARDARLAGTFTTSDTRVTRGGTLTAFDDATARALFAKTPDSNTTVSLTTAPGTSESALAANVRAAVSQDEFILDTASEFTETATDGKLTAILLAFAGIALFVSIFLVANTFTMLSAARAREHALLRAVGADRRYVTRMVLAEALVVGVVATVVGYLLGIGVGVSLDSLFGVVDGPPIEPRIFGVEPVLAALGVGIGVTVFAAYIPARRASAVPPIAALRTGLPPTGKSLRRRNTAGFVMTGLGTAITTAAADSEDWLYLGAPLLLLGLITLTPLFGVWLTALLRRPLTRVAGIRGTLAVQNTRRNPRRTGTTASALMIGLAICGAVTVPVASVAAEDARRADTGDRADIRISAIGFAEIGEDTQGRVAQLPGIDAVTPLTPTEVGSRPNSLNVAGVDPATIGSLISFTLRSGSLDDLAGGIAVSDEEADAHEWVVGSVVPGDRPLPIVAIFDAPAGFDYDALVGTANGAPETILIKTAPGRTDSAQAEIRRELNNPTLVVQTHAEYIDAERSQFDAVLNILYALLSISVLIGALSVVNTMTMSTRERVREIGLLRAVGLSRGQVGTILRLESVIIAVLGAITGLVGGCVIGAAAVSSQDGIPVAMPWGRLALFVALTVAIGILAALWPARNAARIPLLRAIHTDTE</sequence>